<dbReference type="PANTHER" id="PTHR43727">
    <property type="entry name" value="DIAMINOPIMELATE DECARBOXYLASE"/>
    <property type="match status" value="1"/>
</dbReference>
<evidence type="ECO:0000256" key="8">
    <source>
        <dbReference type="RuleBase" id="RU003738"/>
    </source>
</evidence>
<evidence type="ECO:0000256" key="2">
    <source>
        <dbReference type="ARBA" id="ARBA00022793"/>
    </source>
</evidence>
<name>A0A096DHA5_FLAPL</name>
<organism evidence="10 11">
    <name type="scientific">Flavonifractor plautii 1_3_50AFAA</name>
    <dbReference type="NCBI Taxonomy" id="742738"/>
    <lineage>
        <taxon>Bacteria</taxon>
        <taxon>Bacillati</taxon>
        <taxon>Bacillota</taxon>
        <taxon>Clostridia</taxon>
        <taxon>Eubacteriales</taxon>
        <taxon>Oscillospiraceae</taxon>
        <taxon>Flavonifractor</taxon>
    </lineage>
</organism>
<dbReference type="Gene3D" id="2.40.37.10">
    <property type="entry name" value="Lyase, Ornithine Decarboxylase, Chain A, domain 1"/>
    <property type="match status" value="1"/>
</dbReference>
<evidence type="ECO:0000313" key="11">
    <source>
        <dbReference type="Proteomes" id="UP000029585"/>
    </source>
</evidence>
<evidence type="ECO:0000259" key="9">
    <source>
        <dbReference type="Pfam" id="PF02784"/>
    </source>
</evidence>
<dbReference type="HOGENOM" id="CLU_026444_0_1_9"/>
<feature type="binding site" evidence="5">
    <location>
        <position position="361"/>
    </location>
    <ligand>
        <name>substrate</name>
    </ligand>
</feature>
<comment type="cofactor">
    <cofactor evidence="1 5 7 8">
        <name>pyridoxal 5'-phosphate</name>
        <dbReference type="ChEBI" id="CHEBI:597326"/>
    </cofactor>
</comment>
<dbReference type="SUPFAM" id="SSF51419">
    <property type="entry name" value="PLP-binding barrel"/>
    <property type="match status" value="1"/>
</dbReference>
<feature type="binding site" evidence="5">
    <location>
        <begin position="289"/>
        <end position="292"/>
    </location>
    <ligand>
        <name>pyridoxal 5'-phosphate</name>
        <dbReference type="ChEBI" id="CHEBI:597326"/>
    </ligand>
</feature>
<dbReference type="InterPro" id="IPR002986">
    <property type="entry name" value="DAP_deCOOHase_LysA"/>
</dbReference>
<dbReference type="SUPFAM" id="SSF50621">
    <property type="entry name" value="Alanine racemase C-terminal domain-like"/>
    <property type="match status" value="1"/>
</dbReference>
<dbReference type="Gene3D" id="3.20.20.10">
    <property type="entry name" value="Alanine racemase"/>
    <property type="match status" value="1"/>
</dbReference>
<dbReference type="PANTHER" id="PTHR43727:SF2">
    <property type="entry name" value="GROUP IV DECARBOXYLASE"/>
    <property type="match status" value="1"/>
</dbReference>
<evidence type="ECO:0000256" key="4">
    <source>
        <dbReference type="ARBA" id="ARBA00023239"/>
    </source>
</evidence>
<dbReference type="InterPro" id="IPR000183">
    <property type="entry name" value="Orn/DAP/Arg_de-COase"/>
</dbReference>
<reference evidence="10 11" key="1">
    <citation type="submission" date="2011-08" db="EMBL/GenBank/DDBJ databases">
        <title>The Genome Sequence of Clostridium orbiscindens 1_3_50AFAA.</title>
        <authorList>
            <consortium name="The Broad Institute Genome Sequencing Platform"/>
            <person name="Earl A."/>
            <person name="Ward D."/>
            <person name="Feldgarden M."/>
            <person name="Gevers D."/>
            <person name="Daigneault M."/>
            <person name="Strauss J."/>
            <person name="Allen-Vercoe E."/>
            <person name="Young S.K."/>
            <person name="Zeng Q."/>
            <person name="Gargeya S."/>
            <person name="Fitzgerald M."/>
            <person name="Haas B."/>
            <person name="Abouelleil A."/>
            <person name="Alvarado L."/>
            <person name="Arachchi H.M."/>
            <person name="Berlin A."/>
            <person name="Brown A."/>
            <person name="Chapman S.B."/>
            <person name="Chen Z."/>
            <person name="Dunbar C."/>
            <person name="Freedman E."/>
            <person name="Gearin G."/>
            <person name="Gellesch M."/>
            <person name="Goldberg J."/>
            <person name="Griggs A."/>
            <person name="Gujja S."/>
            <person name="Heiman D."/>
            <person name="Howarth C."/>
            <person name="Larson L."/>
            <person name="Lui A."/>
            <person name="MacDonald P.J.P."/>
            <person name="Montmayeur A."/>
            <person name="Murphy C."/>
            <person name="Neiman D."/>
            <person name="Pearson M."/>
            <person name="Priest M."/>
            <person name="Roberts A."/>
            <person name="Saif S."/>
            <person name="Shea T."/>
            <person name="Shenoy N."/>
            <person name="Sisk P."/>
            <person name="Stolte C."/>
            <person name="Sykes S."/>
            <person name="Wortman J."/>
            <person name="Nusbaum C."/>
            <person name="Birren B."/>
        </authorList>
    </citation>
    <scope>NUCLEOTIDE SEQUENCE [LARGE SCALE GENOMIC DNA]</scope>
    <source>
        <strain evidence="10 11">1_3_50AFAA</strain>
    </source>
</reference>
<evidence type="ECO:0000256" key="7">
    <source>
        <dbReference type="PIRSR" id="PIRSR600183-50"/>
    </source>
</evidence>
<dbReference type="InterPro" id="IPR009006">
    <property type="entry name" value="Ala_racemase/Decarboxylase_C"/>
</dbReference>
<evidence type="ECO:0000256" key="6">
    <source>
        <dbReference type="NCBIfam" id="TIGR01048"/>
    </source>
</evidence>
<dbReference type="RefSeq" id="WP_044938834.1">
    <property type="nucleotide sequence ID" value="NZ_KN174161.1"/>
</dbReference>
<dbReference type="Pfam" id="PF02784">
    <property type="entry name" value="Orn_Arg_deC_N"/>
    <property type="match status" value="1"/>
</dbReference>
<feature type="binding site" evidence="5">
    <location>
        <position position="390"/>
    </location>
    <ligand>
        <name>substrate</name>
    </ligand>
</feature>
<dbReference type="Proteomes" id="UP000029585">
    <property type="component" value="Unassembled WGS sequence"/>
</dbReference>
<dbReference type="FunFam" id="3.20.20.10:FF:000003">
    <property type="entry name" value="Diaminopimelate decarboxylase"/>
    <property type="match status" value="1"/>
</dbReference>
<dbReference type="HAMAP" id="MF_02120">
    <property type="entry name" value="LysA"/>
    <property type="match status" value="1"/>
</dbReference>
<sequence length="432" mass="47623">MICDNLTVSNGRLLFAGQDTVELARQYGTPLYLMDEDRIRANCRVYTEAFRRHFGPGARPLYASKANSFQRIYEIMREEGMGIDVVSSGEIYTALRAGYDLGQAYFHSNNKTDEDIRYSMDHGIGYFVADNVEEIKAIEAEAARRGIKQRVLLRLTPGIDPHTYEAIATGKVDSKFGSAIETGQAEEITLFTLRQPHVELVGFHCHVGSQVFAEDVFERAAVIMLEFAAHMEKAHGYQTRQLDLGGGYGVRYVEYDPVLNVDAKVAQVAAAAKGACARLGIALPEIHMEPGRSIVGDAGLTLYTVGTVKEIPGYKNYVSVDGGMPDNPRFALYGASYTCLLANKLDQPAEFPCSVVGRCCESGDIIQEHVLLPRSVGRGDILAVCTTGAYNYSMASNYNRLPRPPIVMLRGGNESYVAVRRESLEDLCRNDL</sequence>
<proteinExistence type="inferred from homology"/>
<dbReference type="EMBL" id="ADLO01000024">
    <property type="protein sequence ID" value="KGF56894.1"/>
    <property type="molecule type" value="Genomic_DNA"/>
</dbReference>
<comment type="catalytic activity">
    <reaction evidence="5 8">
        <text>meso-2,6-diaminopimelate + H(+) = L-lysine + CO2</text>
        <dbReference type="Rhea" id="RHEA:15101"/>
        <dbReference type="ChEBI" id="CHEBI:15378"/>
        <dbReference type="ChEBI" id="CHEBI:16526"/>
        <dbReference type="ChEBI" id="CHEBI:32551"/>
        <dbReference type="ChEBI" id="CHEBI:57791"/>
        <dbReference type="EC" id="4.1.1.20"/>
    </reaction>
</comment>
<dbReference type="GO" id="GO:0030170">
    <property type="term" value="F:pyridoxal phosphate binding"/>
    <property type="evidence" value="ECO:0007669"/>
    <property type="project" value="UniProtKB-UniRule"/>
</dbReference>
<feature type="binding site" evidence="5">
    <location>
        <position position="292"/>
    </location>
    <ligand>
        <name>substrate</name>
    </ligand>
</feature>
<keyword evidence="5" id="KW-0028">Amino-acid biosynthesis</keyword>
<comment type="caution">
    <text evidence="10">The sequence shown here is derived from an EMBL/GenBank/DDBJ whole genome shotgun (WGS) entry which is preliminary data.</text>
</comment>
<keyword evidence="4 5" id="KW-0456">Lyase</keyword>
<dbReference type="GO" id="GO:0009089">
    <property type="term" value="P:lysine biosynthetic process via diaminopimelate"/>
    <property type="evidence" value="ECO:0007669"/>
    <property type="project" value="UniProtKB-UniRule"/>
</dbReference>
<feature type="binding site" evidence="5">
    <location>
        <position position="333"/>
    </location>
    <ligand>
        <name>substrate</name>
    </ligand>
</feature>
<dbReference type="UniPathway" id="UPA00034">
    <property type="reaction ID" value="UER00027"/>
</dbReference>
<evidence type="ECO:0000256" key="5">
    <source>
        <dbReference type="HAMAP-Rule" id="MF_02120"/>
    </source>
</evidence>
<dbReference type="GO" id="GO:0008836">
    <property type="term" value="F:diaminopimelate decarboxylase activity"/>
    <property type="evidence" value="ECO:0007669"/>
    <property type="project" value="UniProtKB-UniRule"/>
</dbReference>
<dbReference type="NCBIfam" id="TIGR01048">
    <property type="entry name" value="lysA"/>
    <property type="match status" value="1"/>
</dbReference>
<dbReference type="CDD" id="cd06828">
    <property type="entry name" value="PLPDE_III_DapDC"/>
    <property type="match status" value="1"/>
</dbReference>
<feature type="active site" description="Proton donor" evidence="7">
    <location>
        <position position="360"/>
    </location>
</feature>
<feature type="binding site" evidence="5">
    <location>
        <position position="247"/>
    </location>
    <ligand>
        <name>pyridoxal 5'-phosphate</name>
        <dbReference type="ChEBI" id="CHEBI:597326"/>
    </ligand>
</feature>
<keyword evidence="3 5" id="KW-0663">Pyridoxal phosphate</keyword>
<evidence type="ECO:0000313" key="10">
    <source>
        <dbReference type="EMBL" id="KGF56894.1"/>
    </source>
</evidence>
<dbReference type="PATRIC" id="fig|742738.3.peg.637"/>
<comment type="pathway">
    <text evidence="5 8">Amino-acid biosynthesis; L-lysine biosynthesis via DAP pathway; L-lysine from DL-2,6-diaminopimelate: step 1/1.</text>
</comment>
<protein>
    <recommendedName>
        <fullName evidence="5 6">Diaminopimelate decarboxylase</fullName>
        <shortName evidence="5">DAP decarboxylase</shortName>
        <shortName evidence="5">DAPDC</shortName>
        <ecNumber evidence="5 6">4.1.1.20</ecNumber>
    </recommendedName>
</protein>
<evidence type="ECO:0000256" key="3">
    <source>
        <dbReference type="ARBA" id="ARBA00022898"/>
    </source>
</evidence>
<dbReference type="PRINTS" id="PR01179">
    <property type="entry name" value="ODADCRBXLASE"/>
</dbReference>
<comment type="similarity">
    <text evidence="5">Belongs to the Orn/Lys/Arg decarboxylase class-II family. LysA subfamily.</text>
</comment>
<dbReference type="eggNOG" id="COG0019">
    <property type="taxonomic scope" value="Bacteria"/>
</dbReference>
<gene>
    <name evidence="5" type="primary">lysA</name>
    <name evidence="10" type="ORF">HMPREF9460_00613</name>
</gene>
<dbReference type="InterPro" id="IPR029066">
    <property type="entry name" value="PLP-binding_barrel"/>
</dbReference>
<keyword evidence="2 5" id="KW-0210">Decarboxylase</keyword>
<comment type="subunit">
    <text evidence="5">Homodimer.</text>
</comment>
<feature type="binding site" evidence="5">
    <location>
        <position position="390"/>
    </location>
    <ligand>
        <name>pyridoxal 5'-phosphate</name>
        <dbReference type="ChEBI" id="CHEBI:597326"/>
    </ligand>
</feature>
<feature type="modified residue" description="N6-(pyridoxal phosphate)lysine" evidence="5 7">
    <location>
        <position position="65"/>
    </location>
</feature>
<feature type="domain" description="Orn/DAP/Arg decarboxylase 2 N-terminal" evidence="9">
    <location>
        <begin position="40"/>
        <end position="295"/>
    </location>
</feature>
<accession>A0A096DHA5</accession>
<dbReference type="PRINTS" id="PR01181">
    <property type="entry name" value="DAPDCRBXLASE"/>
</dbReference>
<dbReference type="AlphaFoldDB" id="A0A096DHA5"/>
<evidence type="ECO:0000256" key="1">
    <source>
        <dbReference type="ARBA" id="ARBA00001933"/>
    </source>
</evidence>
<comment type="function">
    <text evidence="5">Specifically catalyzes the decarboxylation of meso-diaminopimelate (meso-DAP) to L-lysine.</text>
</comment>
<dbReference type="EC" id="4.1.1.20" evidence="5 6"/>
<dbReference type="InterPro" id="IPR022644">
    <property type="entry name" value="De-COase2_N"/>
</dbReference>
<keyword evidence="5 8" id="KW-0457">Lysine biosynthesis</keyword>
<keyword evidence="11" id="KW-1185">Reference proteome</keyword>
<feature type="binding site" evidence="5">
    <location>
        <position position="329"/>
    </location>
    <ligand>
        <name>substrate</name>
    </ligand>
</feature>